<gene>
    <name evidence="6 10" type="primary">rps3</name>
</gene>
<sequence length="221" mass="25750">MARQINPLGFRLGTTQNHYSVWFAQPKNYPEGIKEDLKIRNLIKNFVTKLRGFGCAGIIGRIEIKKNLDVIEVIIYMVSPGIITKKHPKWFEDLNANLKKELNCVNRNLKLNMRIRIIKEPYGTPNILAEFVAEQIMQRVSVRRAMKRAIGLSQQAGREGIKIKIAGRIDGRDIARSIWLKRGRVPLQTIRAKIDYYAYIFRTIHGMMSIKIWQFLHEELY</sequence>
<evidence type="ECO:0000256" key="2">
    <source>
        <dbReference type="ARBA" id="ARBA00022884"/>
    </source>
</evidence>
<dbReference type="InterPro" id="IPR005704">
    <property type="entry name" value="Ribosomal_uS3_bac-typ"/>
</dbReference>
<dbReference type="SUPFAM" id="SSF54814">
    <property type="entry name" value="Prokaryotic type KH domain (KH-domain type II)"/>
    <property type="match status" value="1"/>
</dbReference>
<dbReference type="SUPFAM" id="SSF54821">
    <property type="entry name" value="Ribosomal protein S3 C-terminal domain"/>
    <property type="match status" value="1"/>
</dbReference>
<protein>
    <recommendedName>
        <fullName evidence="5 6">Small ribosomal subunit protein uS3c</fullName>
    </recommendedName>
</protein>
<dbReference type="Pfam" id="PF00189">
    <property type="entry name" value="Ribosomal_S3_C"/>
    <property type="match status" value="1"/>
</dbReference>
<comment type="similarity">
    <text evidence="1 6 7">Belongs to the universal ribosomal protein uS3 family.</text>
</comment>
<evidence type="ECO:0000256" key="1">
    <source>
        <dbReference type="ARBA" id="ARBA00010761"/>
    </source>
</evidence>
<dbReference type="PANTHER" id="PTHR11760">
    <property type="entry name" value="30S/40S RIBOSOMAL PROTEIN S3"/>
    <property type="match status" value="1"/>
</dbReference>
<keyword evidence="8 10" id="KW-0934">Plastid</keyword>
<dbReference type="Gene3D" id="3.30.300.20">
    <property type="match status" value="1"/>
</dbReference>
<dbReference type="NCBIfam" id="TIGR01009">
    <property type="entry name" value="rpsC_bact"/>
    <property type="match status" value="1"/>
</dbReference>
<dbReference type="PANTHER" id="PTHR11760:SF19">
    <property type="entry name" value="SMALL RIBOSOMAL SUBUNIT PROTEIN US3C"/>
    <property type="match status" value="1"/>
</dbReference>
<evidence type="ECO:0000256" key="5">
    <source>
        <dbReference type="ARBA" id="ARBA00035154"/>
    </source>
</evidence>
<dbReference type="GO" id="GO:0022627">
    <property type="term" value="C:cytosolic small ribosomal subunit"/>
    <property type="evidence" value="ECO:0007669"/>
    <property type="project" value="TreeGrafter"/>
</dbReference>
<dbReference type="CDD" id="cd02412">
    <property type="entry name" value="KH-II_30S_S3"/>
    <property type="match status" value="1"/>
</dbReference>
<dbReference type="GO" id="GO:0009507">
    <property type="term" value="C:chloroplast"/>
    <property type="evidence" value="ECO:0007669"/>
    <property type="project" value="UniProtKB-SubCell"/>
</dbReference>
<reference evidence="10" key="1">
    <citation type="journal article" date="2019" name="Mol. Phylogenet. Evol.">
        <title>Plastid phylogenomic insights into the evolution of Caryophyllales.</title>
        <authorList>
            <person name="Yao G."/>
            <person name="Jin J.J."/>
            <person name="Li H.T."/>
            <person name="Yang J.B."/>
            <person name="Shiva Mandala V."/>
            <person name="Croley M."/>
            <person name="Mostow R."/>
            <person name="Douglas N.A."/>
            <person name="Chase M.W."/>
            <person name="Christenhusz M.J."/>
            <person name="Soltis D.E."/>
            <person name="Soltis P.S."/>
            <person name="Smith S.A."/>
            <person name="Brockington S.F."/>
            <person name="Moore M.J."/>
            <person name="Yi T.S."/>
            <person name="Li D.Z."/>
        </authorList>
    </citation>
    <scope>NUCLEOTIDE SEQUENCE</scope>
</reference>
<keyword evidence="4 6" id="KW-0687">Ribonucleoprotein</keyword>
<dbReference type="InterPro" id="IPR009019">
    <property type="entry name" value="KH_sf_prok-type"/>
</dbReference>
<dbReference type="GO" id="GO:0003723">
    <property type="term" value="F:RNA binding"/>
    <property type="evidence" value="ECO:0007669"/>
    <property type="project" value="UniProtKB-KW"/>
</dbReference>
<evidence type="ECO:0000313" key="10">
    <source>
        <dbReference type="EMBL" id="QBE88784.1"/>
    </source>
</evidence>
<evidence type="ECO:0000256" key="8">
    <source>
        <dbReference type="RuleBase" id="RU003626"/>
    </source>
</evidence>
<proteinExistence type="inferred from homology"/>
<feature type="domain" description="Small ribosomal subunit protein uS3 C-terminal" evidence="9">
    <location>
        <begin position="132"/>
        <end position="213"/>
    </location>
</feature>
<keyword evidence="2" id="KW-0694">RNA-binding</keyword>
<evidence type="ECO:0000256" key="4">
    <source>
        <dbReference type="ARBA" id="ARBA00023274"/>
    </source>
</evidence>
<dbReference type="PROSITE" id="PS00548">
    <property type="entry name" value="RIBOSOMAL_S3"/>
    <property type="match status" value="1"/>
</dbReference>
<accession>A0A411L910</accession>
<dbReference type="HAMAP" id="MF_01309_B">
    <property type="entry name" value="Ribosomal_uS3_B"/>
    <property type="match status" value="1"/>
</dbReference>
<keyword evidence="3 6" id="KW-0689">Ribosomal protein</keyword>
<dbReference type="GO" id="GO:0006412">
    <property type="term" value="P:translation"/>
    <property type="evidence" value="ECO:0007669"/>
    <property type="project" value="UniProtKB-UniRule"/>
</dbReference>
<dbReference type="AlphaFoldDB" id="A0A411L910"/>
<organism evidence="10">
    <name type="scientific">Pharnaceum aurantium</name>
    <dbReference type="NCBI Taxonomy" id="2518628"/>
    <lineage>
        <taxon>Eukaryota</taxon>
        <taxon>Viridiplantae</taxon>
        <taxon>Streptophyta</taxon>
        <taxon>Embryophyta</taxon>
        <taxon>Tracheophyta</taxon>
        <taxon>Spermatophyta</taxon>
        <taxon>Magnoliopsida</taxon>
        <taxon>eudicotyledons</taxon>
        <taxon>Gunneridae</taxon>
        <taxon>Pentapetalae</taxon>
        <taxon>Caryophyllales</taxon>
        <taxon>Molluginaceae</taxon>
        <taxon>Pharnaceum</taxon>
    </lineage>
</organism>
<comment type="subunit">
    <text evidence="6 8">Part of the 30S ribosomal subunit.</text>
</comment>
<keyword evidence="8 10" id="KW-0150">Chloroplast</keyword>
<dbReference type="GO" id="GO:0003735">
    <property type="term" value="F:structural constituent of ribosome"/>
    <property type="evidence" value="ECO:0007669"/>
    <property type="project" value="InterPro"/>
</dbReference>
<geneLocation type="chloroplast" evidence="10"/>
<evidence type="ECO:0000256" key="6">
    <source>
        <dbReference type="HAMAP-Rule" id="MF_01309"/>
    </source>
</evidence>
<dbReference type="EMBL" id="MH286327">
    <property type="protein sequence ID" value="QBE88784.1"/>
    <property type="molecule type" value="Genomic_DNA"/>
</dbReference>
<dbReference type="InterPro" id="IPR001351">
    <property type="entry name" value="Ribosomal_uS3_C"/>
</dbReference>
<evidence type="ECO:0000256" key="3">
    <source>
        <dbReference type="ARBA" id="ARBA00022980"/>
    </source>
</evidence>
<dbReference type="Gene3D" id="3.30.1140.32">
    <property type="entry name" value="Ribosomal protein S3, C-terminal domain"/>
    <property type="match status" value="1"/>
</dbReference>
<name>A0A411L910_9CARY</name>
<evidence type="ECO:0000256" key="7">
    <source>
        <dbReference type="RuleBase" id="RU003624"/>
    </source>
</evidence>
<comment type="subcellular location">
    <subcellularLocation>
        <location evidence="6 8">Plastid</location>
        <location evidence="6 8">Chloroplast</location>
    </subcellularLocation>
</comment>
<dbReference type="InterPro" id="IPR018280">
    <property type="entry name" value="Ribosomal_uS3_CS"/>
</dbReference>
<dbReference type="InterPro" id="IPR015946">
    <property type="entry name" value="KH_dom-like_a/b"/>
</dbReference>
<evidence type="ECO:0000259" key="9">
    <source>
        <dbReference type="Pfam" id="PF00189"/>
    </source>
</evidence>
<dbReference type="InterPro" id="IPR057258">
    <property type="entry name" value="Ribosomal_uS3"/>
</dbReference>
<dbReference type="InterPro" id="IPR036419">
    <property type="entry name" value="Ribosomal_S3_C_sf"/>
</dbReference>